<keyword evidence="3" id="KW-0862">Zinc</keyword>
<dbReference type="OrthoDB" id="6355676at2759"/>
<evidence type="ECO:0000259" key="9">
    <source>
        <dbReference type="PROSITE" id="PS51030"/>
    </source>
</evidence>
<keyword evidence="7" id="KW-0675">Receptor</keyword>
<sequence>MSNNFDTLSCASCKAFFRRHAVRVKPFKCHFGNKCPINLQTRNKCKKCRIDKCYAMGMNKINLC</sequence>
<dbReference type="InterPro" id="IPR001628">
    <property type="entry name" value="Znf_hrmn_rcpt"/>
</dbReference>
<evidence type="ECO:0000256" key="2">
    <source>
        <dbReference type="ARBA" id="ARBA00022771"/>
    </source>
</evidence>
<dbReference type="GO" id="GO:0000978">
    <property type="term" value="F:RNA polymerase II cis-regulatory region sequence-specific DNA binding"/>
    <property type="evidence" value="ECO:0007669"/>
    <property type="project" value="TreeGrafter"/>
</dbReference>
<dbReference type="Pfam" id="PF00105">
    <property type="entry name" value="zf-C4"/>
    <property type="match status" value="1"/>
</dbReference>
<name>A0A7R9LKR0_9ACAR</name>
<dbReference type="GO" id="GO:0030154">
    <property type="term" value="P:cell differentiation"/>
    <property type="evidence" value="ECO:0007669"/>
    <property type="project" value="TreeGrafter"/>
</dbReference>
<accession>A0A7R9LKR0</accession>
<dbReference type="AlphaFoldDB" id="A0A7R9LKR0"/>
<feature type="domain" description="Nuclear receptor" evidence="9">
    <location>
        <begin position="1"/>
        <end position="64"/>
    </location>
</feature>
<dbReference type="GO" id="GO:0000122">
    <property type="term" value="P:negative regulation of transcription by RNA polymerase II"/>
    <property type="evidence" value="ECO:0007669"/>
    <property type="project" value="TreeGrafter"/>
</dbReference>
<evidence type="ECO:0000256" key="3">
    <source>
        <dbReference type="ARBA" id="ARBA00022833"/>
    </source>
</evidence>
<evidence type="ECO:0000256" key="6">
    <source>
        <dbReference type="ARBA" id="ARBA00023163"/>
    </source>
</evidence>
<dbReference type="EMBL" id="CAJPIZ010029324">
    <property type="protein sequence ID" value="CAG2119669.1"/>
    <property type="molecule type" value="Genomic_DNA"/>
</dbReference>
<dbReference type="PANTHER" id="PTHR24082:SF283">
    <property type="entry name" value="NUCLEAR HORMONE RECEPTOR HR96"/>
    <property type="match status" value="1"/>
</dbReference>
<dbReference type="GO" id="GO:0004879">
    <property type="term" value="F:nuclear receptor activity"/>
    <property type="evidence" value="ECO:0007669"/>
    <property type="project" value="TreeGrafter"/>
</dbReference>
<keyword evidence="11" id="KW-1185">Reference proteome</keyword>
<dbReference type="SUPFAM" id="SSF57716">
    <property type="entry name" value="Glucocorticoid receptor-like (DNA-binding domain)"/>
    <property type="match status" value="1"/>
</dbReference>
<organism evidence="10">
    <name type="scientific">Medioppia subpectinata</name>
    <dbReference type="NCBI Taxonomy" id="1979941"/>
    <lineage>
        <taxon>Eukaryota</taxon>
        <taxon>Metazoa</taxon>
        <taxon>Ecdysozoa</taxon>
        <taxon>Arthropoda</taxon>
        <taxon>Chelicerata</taxon>
        <taxon>Arachnida</taxon>
        <taxon>Acari</taxon>
        <taxon>Acariformes</taxon>
        <taxon>Sarcoptiformes</taxon>
        <taxon>Oribatida</taxon>
        <taxon>Brachypylina</taxon>
        <taxon>Oppioidea</taxon>
        <taxon>Oppiidae</taxon>
        <taxon>Medioppia</taxon>
    </lineage>
</organism>
<keyword evidence="2" id="KW-0863">Zinc-finger</keyword>
<dbReference type="GO" id="GO:0045944">
    <property type="term" value="P:positive regulation of transcription by RNA polymerase II"/>
    <property type="evidence" value="ECO:0007669"/>
    <property type="project" value="TreeGrafter"/>
</dbReference>
<dbReference type="Proteomes" id="UP000759131">
    <property type="component" value="Unassembled WGS sequence"/>
</dbReference>
<dbReference type="GO" id="GO:0008270">
    <property type="term" value="F:zinc ion binding"/>
    <property type="evidence" value="ECO:0007669"/>
    <property type="project" value="UniProtKB-KW"/>
</dbReference>
<evidence type="ECO:0000313" key="11">
    <source>
        <dbReference type="Proteomes" id="UP000759131"/>
    </source>
</evidence>
<reference evidence="10" key="1">
    <citation type="submission" date="2020-11" db="EMBL/GenBank/DDBJ databases">
        <authorList>
            <person name="Tran Van P."/>
        </authorList>
    </citation>
    <scope>NUCLEOTIDE SEQUENCE</scope>
</reference>
<gene>
    <name evidence="10" type="ORF">OSB1V03_LOCUS19616</name>
</gene>
<keyword evidence="5" id="KW-0238">DNA-binding</keyword>
<dbReference type="EMBL" id="OC883899">
    <property type="protein sequence ID" value="CAD7643488.1"/>
    <property type="molecule type" value="Genomic_DNA"/>
</dbReference>
<proteinExistence type="predicted"/>
<dbReference type="PANTHER" id="PTHR24082">
    <property type="entry name" value="NUCLEAR HORMONE RECEPTOR"/>
    <property type="match status" value="1"/>
</dbReference>
<keyword evidence="6" id="KW-0804">Transcription</keyword>
<keyword evidence="4" id="KW-0805">Transcription regulation</keyword>
<dbReference type="InterPro" id="IPR013088">
    <property type="entry name" value="Znf_NHR/GATA"/>
</dbReference>
<evidence type="ECO:0000256" key="8">
    <source>
        <dbReference type="ARBA" id="ARBA00023242"/>
    </source>
</evidence>
<protein>
    <recommendedName>
        <fullName evidence="9">Nuclear receptor domain-containing protein</fullName>
    </recommendedName>
</protein>
<evidence type="ECO:0000256" key="7">
    <source>
        <dbReference type="ARBA" id="ARBA00023170"/>
    </source>
</evidence>
<dbReference type="PRINTS" id="PR00047">
    <property type="entry name" value="STROIDFINGER"/>
</dbReference>
<keyword evidence="8" id="KW-0539">Nucleus</keyword>
<evidence type="ECO:0000313" key="10">
    <source>
        <dbReference type="EMBL" id="CAD7643488.1"/>
    </source>
</evidence>
<dbReference type="Gene3D" id="3.30.50.10">
    <property type="entry name" value="Erythroid Transcription Factor GATA-1, subunit A"/>
    <property type="match status" value="1"/>
</dbReference>
<dbReference type="InterPro" id="IPR050234">
    <property type="entry name" value="Nuclear_hormone_rcpt_NR1"/>
</dbReference>
<evidence type="ECO:0000256" key="4">
    <source>
        <dbReference type="ARBA" id="ARBA00023015"/>
    </source>
</evidence>
<dbReference type="PROSITE" id="PS51030">
    <property type="entry name" value="NUCLEAR_REC_DBD_2"/>
    <property type="match status" value="1"/>
</dbReference>
<keyword evidence="1" id="KW-0479">Metal-binding</keyword>
<evidence type="ECO:0000256" key="1">
    <source>
        <dbReference type="ARBA" id="ARBA00022723"/>
    </source>
</evidence>
<dbReference type="SMART" id="SM00399">
    <property type="entry name" value="ZnF_C4"/>
    <property type="match status" value="1"/>
</dbReference>
<evidence type="ECO:0000256" key="5">
    <source>
        <dbReference type="ARBA" id="ARBA00023125"/>
    </source>
</evidence>